<evidence type="ECO:0000259" key="2">
    <source>
        <dbReference type="Pfam" id="PF03468"/>
    </source>
</evidence>
<dbReference type="Gene3D" id="3.30.70.2890">
    <property type="entry name" value="XS domain"/>
    <property type="match status" value="1"/>
</dbReference>
<sequence>MESRRNEEYVKVSPTVKLRSQHRAAVAEVGHRDPYPISRRDVVNNRSPPLRGRRSCSPNTLDVSRRAVLVNDGIRGSMDRRDSYGWRLDGGSTAKGRSRSPPYEQIRKRPQFHNEVVTNRKYDYVDRDVLDDSSNSRVRSVYRHDHGTSRMRASKEKDYIENRVTSVDGRVTVGQKLIPAEDFALRGSRRLVQDLDPSLDYAETNGQLPLSSRGMDIDQYEHEKLRHREPVPSNKLTMIDSYEEDKPIFRSQNVTYSTVAASQSKEFNATPQLKGFASTSASIPRSELLGSYRGDAPLPVSDEYQRGSGKVIEPIMGYSKYDQRPLNDSARDPEPTRRNMTLYQQGANSLSRAEYEELLYRKHRATAADNHGYPSDDYKRVMSSQSRISYEHAPVDYGHRDMAKPNLLHHVIDRIDNSDGCCGNSKKGIIWDDHTLQKQITPDYIDRRRSYASTPGGQYLSSDAHIEFGRRLPQEYELRHLDALHDRQASNSRSDYGFGREAGPVFQRERLKDNLANYDAEQSRIGLRTQRMEEELDLYSDRIRKRKYLMEEDLHRPSSKTIVSSKLHAPGDYGGLYESEEQIDEDIIGLHATKGYGHNEYRKVGRTHDGRDDHGDLTLDDLYTSEGSLAHPQRTPIRYYKNSGKYIKGHAGVGSFNWNSSHQNDRRSNFHRQHKVWKRNDDYDEDINANDGEMTEDLVNHAEAELSEDSEEFKQLVHEAFLKYSKKLNSHQSVRRRYLEQGNAGSLFCIVCGRSYSKDFMDTQRLVTHAFMSHKVGLRAEHLGLHKAICVLLGWDTIAPPDTITWVPQILPEADALAQKEDLVLWPPIVVIHNISMANNNPQEQKVVPIEGVEAFLRGKGFTGGKITVCLGRPADQSVMVVKFLGTFSGLSMAERLHQYFAESRRGRVDFQQITSNNDGSIIEELLIEDENLEEQLLYGYMGIAEDLDKLDFYNRKWSLIKSKKEIQDLADDPVKTDER</sequence>
<dbReference type="Pfam" id="PF03468">
    <property type="entry name" value="XS"/>
    <property type="match status" value="1"/>
</dbReference>
<dbReference type="PANTHER" id="PTHR46619">
    <property type="entry name" value="RNA RECOGNITION MOTIF XS DOMAIN PROTEIN-RELATED"/>
    <property type="match status" value="1"/>
</dbReference>
<organism evidence="3 4">
    <name type="scientific">Corchorus olitorius</name>
    <dbReference type="NCBI Taxonomy" id="93759"/>
    <lineage>
        <taxon>Eukaryota</taxon>
        <taxon>Viridiplantae</taxon>
        <taxon>Streptophyta</taxon>
        <taxon>Embryophyta</taxon>
        <taxon>Tracheophyta</taxon>
        <taxon>Spermatophyta</taxon>
        <taxon>Magnoliopsida</taxon>
        <taxon>eudicotyledons</taxon>
        <taxon>Gunneridae</taxon>
        <taxon>Pentapetalae</taxon>
        <taxon>rosids</taxon>
        <taxon>malvids</taxon>
        <taxon>Malvales</taxon>
        <taxon>Malvaceae</taxon>
        <taxon>Grewioideae</taxon>
        <taxon>Apeibeae</taxon>
        <taxon>Corchorus</taxon>
    </lineage>
</organism>
<evidence type="ECO:0000313" key="4">
    <source>
        <dbReference type="Proteomes" id="UP000187203"/>
    </source>
</evidence>
<comment type="caution">
    <text evidence="3">The sequence shown here is derived from an EMBL/GenBank/DDBJ whole genome shotgun (WGS) entry which is preliminary data.</text>
</comment>
<dbReference type="GO" id="GO:0031047">
    <property type="term" value="P:regulatory ncRNA-mediated gene silencing"/>
    <property type="evidence" value="ECO:0007669"/>
    <property type="project" value="InterPro"/>
</dbReference>
<feature type="region of interest" description="Disordered" evidence="1">
    <location>
        <begin position="37"/>
        <end position="57"/>
    </location>
</feature>
<reference evidence="4" key="1">
    <citation type="submission" date="2013-09" db="EMBL/GenBank/DDBJ databases">
        <title>Corchorus olitorius genome sequencing.</title>
        <authorList>
            <person name="Alam M."/>
            <person name="Haque M.S."/>
            <person name="Islam M.S."/>
            <person name="Emdad E.M."/>
            <person name="Islam M.M."/>
            <person name="Ahmed B."/>
            <person name="Halim A."/>
            <person name="Hossen Q.M.M."/>
            <person name="Hossain M.Z."/>
            <person name="Ahmed R."/>
            <person name="Khan M.M."/>
            <person name="Islam R."/>
            <person name="Rashid M.M."/>
            <person name="Khan S.A."/>
            <person name="Rahman M.S."/>
            <person name="Alam M."/>
            <person name="Yahiya A.S."/>
            <person name="Khan M.S."/>
            <person name="Azam M.S."/>
            <person name="Haque T."/>
            <person name="Lashkar M.Z.H."/>
            <person name="Akhand A.I."/>
            <person name="Morshed G."/>
            <person name="Roy S."/>
            <person name="Uddin K.S."/>
            <person name="Rabeya T."/>
            <person name="Hossain A.S."/>
            <person name="Chowdhury A."/>
            <person name="Snigdha A.R."/>
            <person name="Mortoza M.S."/>
            <person name="Matin S.A."/>
            <person name="Hoque S.M.E."/>
            <person name="Islam M.K."/>
            <person name="Roy D.K."/>
            <person name="Haider R."/>
            <person name="Moosa M.M."/>
            <person name="Elias S.M."/>
            <person name="Hasan A.M."/>
            <person name="Jahan S."/>
            <person name="Shafiuddin M."/>
            <person name="Mahmood N."/>
            <person name="Shommy N.S."/>
        </authorList>
    </citation>
    <scope>NUCLEOTIDE SEQUENCE [LARGE SCALE GENOMIC DNA]</scope>
    <source>
        <strain evidence="4">cv. O-4</strain>
    </source>
</reference>
<dbReference type="AlphaFoldDB" id="A0A1R3J1M0"/>
<dbReference type="InterPro" id="IPR038588">
    <property type="entry name" value="XS_domain_sf"/>
</dbReference>
<accession>A0A1R3J1M0</accession>
<evidence type="ECO:0000313" key="3">
    <source>
        <dbReference type="EMBL" id="OMO88721.1"/>
    </source>
</evidence>
<feature type="region of interest" description="Disordered" evidence="1">
    <location>
        <begin position="80"/>
        <end position="102"/>
    </location>
</feature>
<dbReference type="Proteomes" id="UP000187203">
    <property type="component" value="Unassembled WGS sequence"/>
</dbReference>
<feature type="domain" description="XS" evidence="2">
    <location>
        <begin position="821"/>
        <end position="949"/>
    </location>
</feature>
<proteinExistence type="predicted"/>
<dbReference type="STRING" id="93759.A0A1R3J1M0"/>
<dbReference type="OrthoDB" id="777694at2759"/>
<dbReference type="PANTHER" id="PTHR46619:SF4">
    <property type="entry name" value="XS DOMAIN-CONTAINING PROTEIN-RELATED"/>
    <property type="match status" value="1"/>
</dbReference>
<evidence type="ECO:0000256" key="1">
    <source>
        <dbReference type="SAM" id="MobiDB-lite"/>
    </source>
</evidence>
<gene>
    <name evidence="3" type="ORF">COLO4_20106</name>
</gene>
<keyword evidence="4" id="KW-1185">Reference proteome</keyword>
<dbReference type="InterPro" id="IPR005380">
    <property type="entry name" value="XS_domain"/>
</dbReference>
<name>A0A1R3J1M0_9ROSI</name>
<protein>
    <recommendedName>
        <fullName evidence="2">XS domain-containing protein</fullName>
    </recommendedName>
</protein>
<dbReference type="EMBL" id="AWUE01017012">
    <property type="protein sequence ID" value="OMO88721.1"/>
    <property type="molecule type" value="Genomic_DNA"/>
</dbReference>